<proteinExistence type="predicted"/>
<evidence type="ECO:0000313" key="2">
    <source>
        <dbReference type="Proteomes" id="UP000009011"/>
    </source>
</evidence>
<gene>
    <name evidence="1" type="ordered locus">MROS_0116</name>
</gene>
<sequence length="293" mass="34383">MPVELKNNKLSLIIELPEEGYSGARFDYTGKIRRVIYNGIEFGTTESEKYDLKKGCGFFNEFGIDSPLGYDEIKPGEEFIKPGVGYLIKESDKPYDFFFEYKFRPFDFDYCIEQGKIIYRYLCNSSGYVFEAEKEIALTGNQFDIKYKIENKGDKVIRTNEYVHNFISVNSEKISGTYRLIFPFEIIKEEIHKVIDKENNLIFGGNFLSWKNEPQTEYFLENINCNCKAEWRIINRTYGCMISEMGNFAASKINLWGKRHVVSPELYKKIELNPGEKDEWIRTFTFDINIENV</sequence>
<dbReference type="OrthoDB" id="5621785at2"/>
<dbReference type="eggNOG" id="COG2017">
    <property type="taxonomic scope" value="Bacteria"/>
</dbReference>
<dbReference type="EMBL" id="CP003557">
    <property type="protein sequence ID" value="AFN73360.1"/>
    <property type="molecule type" value="Genomic_DNA"/>
</dbReference>
<dbReference type="HOGENOM" id="CLU_064408_0_0_10"/>
<reference evidence="1 2" key="1">
    <citation type="journal article" date="2013" name="PLoS ONE">
        <title>Genomic analysis of Melioribacter roseus, facultatively anaerobic organotrophic bacterium representing a novel deep lineage within Bacteriodetes/Chlorobi group.</title>
        <authorList>
            <person name="Kadnikov V.V."/>
            <person name="Mardanov A.V."/>
            <person name="Podosokorskaya O.A."/>
            <person name="Gavrilov S.N."/>
            <person name="Kublanov I.V."/>
            <person name="Beletsky A.V."/>
            <person name="Bonch-Osmolovskaya E.A."/>
            <person name="Ravin N.V."/>
        </authorList>
    </citation>
    <scope>NUCLEOTIDE SEQUENCE [LARGE SCALE GENOMIC DNA]</scope>
    <source>
        <strain evidence="2">JCM 17771 / P3M-2</strain>
    </source>
</reference>
<accession>I6Z2I9</accession>
<keyword evidence="2" id="KW-1185">Reference proteome</keyword>
<organism evidence="1 2">
    <name type="scientific">Melioribacter roseus (strain DSM 23840 / JCM 17771 / VKM B-2668 / P3M-2)</name>
    <dbReference type="NCBI Taxonomy" id="1191523"/>
    <lineage>
        <taxon>Bacteria</taxon>
        <taxon>Pseudomonadati</taxon>
        <taxon>Ignavibacteriota</taxon>
        <taxon>Ignavibacteria</taxon>
        <taxon>Ignavibacteriales</taxon>
        <taxon>Melioribacteraceae</taxon>
        <taxon>Melioribacter</taxon>
    </lineage>
</organism>
<dbReference type="Proteomes" id="UP000009011">
    <property type="component" value="Chromosome"/>
</dbReference>
<dbReference type="KEGG" id="mro:MROS_0116"/>
<name>I6Z2I9_MELRP</name>
<dbReference type="STRING" id="1191523.MROS_0116"/>
<evidence type="ECO:0000313" key="1">
    <source>
        <dbReference type="EMBL" id="AFN73360.1"/>
    </source>
</evidence>
<dbReference type="RefSeq" id="WP_014854797.1">
    <property type="nucleotide sequence ID" value="NC_018178.1"/>
</dbReference>
<protein>
    <submittedName>
        <fullName evidence="1">Uncharacterized protein</fullName>
    </submittedName>
</protein>
<dbReference type="AlphaFoldDB" id="I6Z2I9"/>